<evidence type="ECO:0000256" key="10">
    <source>
        <dbReference type="ARBA" id="ARBA00048336"/>
    </source>
</evidence>
<name>A0A819H5A2_9BILA</name>
<reference evidence="14" key="1">
    <citation type="submission" date="2021-02" db="EMBL/GenBank/DDBJ databases">
        <authorList>
            <person name="Nowell W R."/>
        </authorList>
    </citation>
    <scope>NUCLEOTIDE SEQUENCE</scope>
</reference>
<protein>
    <recommendedName>
        <fullName evidence="12">RNA polymerase II subunit B1 CTD phosphatase RPAP2 homolog</fullName>
        <ecNumber evidence="12">3.1.3.16</ecNumber>
    </recommendedName>
</protein>
<dbReference type="PANTHER" id="PTHR14732">
    <property type="entry name" value="RNA POLYMERASE II SUBUNIT B1 CTD PHOSPHATASE RPAP2-RELATED"/>
    <property type="match status" value="1"/>
</dbReference>
<evidence type="ECO:0000256" key="4">
    <source>
        <dbReference type="ARBA" id="ARBA00022771"/>
    </source>
</evidence>
<keyword evidence="8 12" id="KW-0539">Nucleus</keyword>
<dbReference type="PROSITE" id="PS51479">
    <property type="entry name" value="ZF_RTR1"/>
    <property type="match status" value="1"/>
</dbReference>
<accession>A0A819H5A2</accession>
<dbReference type="PANTHER" id="PTHR14732:SF0">
    <property type="entry name" value="RNA POLYMERASE II SUBUNIT B1 CTD PHOSPHATASE RPAP2-RELATED"/>
    <property type="match status" value="1"/>
</dbReference>
<keyword evidence="3 12" id="KW-0479">Metal-binding</keyword>
<comment type="similarity">
    <text evidence="2 11 12">Belongs to the RPAP2 family.</text>
</comment>
<evidence type="ECO:0000256" key="5">
    <source>
        <dbReference type="ARBA" id="ARBA00022801"/>
    </source>
</evidence>
<organism evidence="14 15">
    <name type="scientific">Adineta steineri</name>
    <dbReference type="NCBI Taxonomy" id="433720"/>
    <lineage>
        <taxon>Eukaryota</taxon>
        <taxon>Metazoa</taxon>
        <taxon>Spiralia</taxon>
        <taxon>Gnathifera</taxon>
        <taxon>Rotifera</taxon>
        <taxon>Eurotatoria</taxon>
        <taxon>Bdelloidea</taxon>
        <taxon>Adinetida</taxon>
        <taxon>Adinetidae</taxon>
        <taxon>Adineta</taxon>
    </lineage>
</organism>
<evidence type="ECO:0000256" key="8">
    <source>
        <dbReference type="ARBA" id="ARBA00023242"/>
    </source>
</evidence>
<evidence type="ECO:0000256" key="12">
    <source>
        <dbReference type="RuleBase" id="RU367080"/>
    </source>
</evidence>
<dbReference type="GO" id="GO:0005634">
    <property type="term" value="C:nucleus"/>
    <property type="evidence" value="ECO:0007669"/>
    <property type="project" value="UniProtKB-SubCell"/>
</dbReference>
<comment type="catalytic activity">
    <reaction evidence="9 12">
        <text>O-phospho-L-seryl-[protein] + H2O = L-seryl-[protein] + phosphate</text>
        <dbReference type="Rhea" id="RHEA:20629"/>
        <dbReference type="Rhea" id="RHEA-COMP:9863"/>
        <dbReference type="Rhea" id="RHEA-COMP:11604"/>
        <dbReference type="ChEBI" id="CHEBI:15377"/>
        <dbReference type="ChEBI" id="CHEBI:29999"/>
        <dbReference type="ChEBI" id="CHEBI:43474"/>
        <dbReference type="ChEBI" id="CHEBI:83421"/>
        <dbReference type="EC" id="3.1.3.16"/>
    </reaction>
</comment>
<evidence type="ECO:0000256" key="2">
    <source>
        <dbReference type="ARBA" id="ARBA00005676"/>
    </source>
</evidence>
<evidence type="ECO:0000256" key="7">
    <source>
        <dbReference type="ARBA" id="ARBA00022912"/>
    </source>
</evidence>
<dbReference type="Proteomes" id="UP000663868">
    <property type="component" value="Unassembled WGS sequence"/>
</dbReference>
<evidence type="ECO:0000259" key="13">
    <source>
        <dbReference type="PROSITE" id="PS51479"/>
    </source>
</evidence>
<evidence type="ECO:0000256" key="3">
    <source>
        <dbReference type="ARBA" id="ARBA00022723"/>
    </source>
</evidence>
<keyword evidence="7 12" id="KW-0904">Protein phosphatase</keyword>
<keyword evidence="5 12" id="KW-0378">Hydrolase</keyword>
<comment type="catalytic activity">
    <reaction evidence="10 12">
        <text>O-phospho-L-threonyl-[protein] + H2O = L-threonyl-[protein] + phosphate</text>
        <dbReference type="Rhea" id="RHEA:47004"/>
        <dbReference type="Rhea" id="RHEA-COMP:11060"/>
        <dbReference type="Rhea" id="RHEA-COMP:11605"/>
        <dbReference type="ChEBI" id="CHEBI:15377"/>
        <dbReference type="ChEBI" id="CHEBI:30013"/>
        <dbReference type="ChEBI" id="CHEBI:43474"/>
        <dbReference type="ChEBI" id="CHEBI:61977"/>
        <dbReference type="EC" id="3.1.3.16"/>
    </reaction>
</comment>
<evidence type="ECO:0000256" key="6">
    <source>
        <dbReference type="ARBA" id="ARBA00022833"/>
    </source>
</evidence>
<comment type="caution">
    <text evidence="14">The sequence shown here is derived from an EMBL/GenBank/DDBJ whole genome shotgun (WGS) entry which is preliminary data.</text>
</comment>
<evidence type="ECO:0000256" key="11">
    <source>
        <dbReference type="PROSITE-ProRule" id="PRU00812"/>
    </source>
</evidence>
<dbReference type="AlphaFoldDB" id="A0A819H5A2"/>
<proteinExistence type="inferred from homology"/>
<evidence type="ECO:0000256" key="9">
    <source>
        <dbReference type="ARBA" id="ARBA00047761"/>
    </source>
</evidence>
<feature type="domain" description="RTR1-type" evidence="13">
    <location>
        <begin position="46"/>
        <end position="130"/>
    </location>
</feature>
<comment type="subcellular location">
    <subcellularLocation>
        <location evidence="1 12">Nucleus</location>
    </subcellularLocation>
</comment>
<evidence type="ECO:0000256" key="1">
    <source>
        <dbReference type="ARBA" id="ARBA00004123"/>
    </source>
</evidence>
<dbReference type="EMBL" id="CAJOBB010001701">
    <property type="protein sequence ID" value="CAF3892479.1"/>
    <property type="molecule type" value="Genomic_DNA"/>
</dbReference>
<comment type="function">
    <text evidence="12">Putative RNA polymerase II subunit B1 C-terminal domain (CTD) phosphatase involved in RNA polymerase II transcription regulation.</text>
</comment>
<dbReference type="Gene3D" id="1.25.40.820">
    <property type="match status" value="1"/>
</dbReference>
<dbReference type="InterPro" id="IPR038534">
    <property type="entry name" value="Rtr1/RPAP2_sf"/>
</dbReference>
<dbReference type="EC" id="3.1.3.16" evidence="12"/>
<dbReference type="GO" id="GO:0008420">
    <property type="term" value="F:RNA polymerase II CTD heptapeptide repeat phosphatase activity"/>
    <property type="evidence" value="ECO:0007669"/>
    <property type="project" value="UniProtKB-UniRule"/>
</dbReference>
<evidence type="ECO:0000313" key="15">
    <source>
        <dbReference type="Proteomes" id="UP000663868"/>
    </source>
</evidence>
<gene>
    <name evidence="14" type="ORF">KXQ929_LOCUS22360</name>
</gene>
<dbReference type="GO" id="GO:0043175">
    <property type="term" value="F:RNA polymerase core enzyme binding"/>
    <property type="evidence" value="ECO:0007669"/>
    <property type="project" value="UniProtKB-UniRule"/>
</dbReference>
<keyword evidence="6 12" id="KW-0862">Zinc</keyword>
<dbReference type="GO" id="GO:0005737">
    <property type="term" value="C:cytoplasm"/>
    <property type="evidence" value="ECO:0007669"/>
    <property type="project" value="TreeGrafter"/>
</dbReference>
<dbReference type="InterPro" id="IPR039693">
    <property type="entry name" value="Rtr1/RPAP2"/>
</dbReference>
<dbReference type="InterPro" id="IPR007308">
    <property type="entry name" value="Rtr1/RPAP2_dom"/>
</dbReference>
<evidence type="ECO:0000313" key="14">
    <source>
        <dbReference type="EMBL" id="CAF3892479.1"/>
    </source>
</evidence>
<dbReference type="GO" id="GO:0008270">
    <property type="term" value="F:zinc ion binding"/>
    <property type="evidence" value="ECO:0007669"/>
    <property type="project" value="UniProtKB-KW"/>
</dbReference>
<keyword evidence="4 12" id="KW-0863">Zinc-finger</keyword>
<sequence length="467" mass="53813">MTTAEPTKLDTFRAKIEQRKACEKKAFDTCIKLIEEDKVDNETLINAAILIDQERYRGINEDRALGHKCGYPICSNSLPKDIPTHQYHINVKLNKVIDTTERRFFCSTFCYKASKYFERQIPKSPVWAREQQQETNSSLKIELLTQENLDKVKHDNSTIISQSNYIRSIPTRRESSSSSSSSEDEFEELQIARDAYYKSRATVLQKPSLVETKLKQISLPDHIRTDNTTIDFAITCLYEWLTNKTKDYLHNDNTEASVTAINPERYEQLVNKLNVQDIITSDGVRAEKKLPSLKELQKTTAETQYEVKVKEFFFGKGDIKEEETTQSSAIILPPVDAYSQQTIRLSIVSEKIMTCFKQIFNEEAPQTIIKDLRLTLSEILLTLNFTSENIALNSNEWTIMTLFLIHLLTIKLPMLLTHITESKIIEALLTRLNLSSDMIIHIIKYLLEHPIDNSQLSNPLTNFEDVD</sequence>
<dbReference type="Pfam" id="PF04181">
    <property type="entry name" value="RPAP2_Rtr1"/>
    <property type="match status" value="1"/>
</dbReference>